<evidence type="ECO:0000313" key="2">
    <source>
        <dbReference type="Proteomes" id="UP000805704"/>
    </source>
</evidence>
<protein>
    <submittedName>
        <fullName evidence="1">Proline and serine-rich protein 2</fullName>
    </submittedName>
</protein>
<comment type="caution">
    <text evidence="1">The sequence shown here is derived from an EMBL/GenBank/DDBJ whole genome shotgun (WGS) entry which is preliminary data.</text>
</comment>
<organism evidence="1 2">
    <name type="scientific">Nibea albiflora</name>
    <name type="common">Yellow drum</name>
    <name type="synonym">Corvina albiflora</name>
    <dbReference type="NCBI Taxonomy" id="240163"/>
    <lineage>
        <taxon>Eukaryota</taxon>
        <taxon>Metazoa</taxon>
        <taxon>Chordata</taxon>
        <taxon>Craniata</taxon>
        <taxon>Vertebrata</taxon>
        <taxon>Euteleostomi</taxon>
        <taxon>Actinopterygii</taxon>
        <taxon>Neopterygii</taxon>
        <taxon>Teleostei</taxon>
        <taxon>Neoteleostei</taxon>
        <taxon>Acanthomorphata</taxon>
        <taxon>Eupercaria</taxon>
        <taxon>Sciaenidae</taxon>
        <taxon>Nibea</taxon>
    </lineage>
</organism>
<evidence type="ECO:0000313" key="1">
    <source>
        <dbReference type="EMBL" id="KAG8005485.1"/>
    </source>
</evidence>
<dbReference type="EMBL" id="CM024810">
    <property type="protein sequence ID" value="KAG8005485.1"/>
    <property type="molecule type" value="Genomic_DNA"/>
</dbReference>
<sequence length="359" mass="39007">MLANLTGSHPLLQVEPPQAVEHKDRNVPTRSISFKDPSPDKSRMEALSKLGLTRNRAMSGGMSLLVTPNSSSLSLTGEETSAKPLEANVPPITETNTKLPEANVKTSHHSQILVDRKSEIRRAESLRSNEDRTPQLSPLSPAVTQTNFYPPPLENKASVALPSEVTSLEFNSYGGKSITVHPSLSSRSEPTTTSPTSHEPRIVPPVLANPSEFNTYGGKTKVMNTAPITVTRSDLPDILSSHIDKSQTLPARSEHTELNSYGGKSRTINPSVGVNRPSNPPGKSFKPPAPTPAPRPPRHSYHGVTSQKAQQRALSPEHVKRRSNSMFRPQGITVQFSGRGATDESRREALRKLGLLKDS</sequence>
<keyword evidence="2" id="KW-1185">Reference proteome</keyword>
<gene>
    <name evidence="1" type="primary">PROSER2</name>
    <name evidence="1" type="ORF">GBF38_001318</name>
</gene>
<name>A0ACB7ETT9_NIBAL</name>
<accession>A0ACB7ETT9</accession>
<reference evidence="1" key="1">
    <citation type="submission" date="2020-04" db="EMBL/GenBank/DDBJ databases">
        <title>A chromosome-scale assembly and high-density genetic map of the yellow drum (Nibea albiflora) genome.</title>
        <authorList>
            <person name="Xu D."/>
            <person name="Zhang W."/>
            <person name="Chen R."/>
            <person name="Tan P."/>
            <person name="Wang L."/>
            <person name="Song H."/>
            <person name="Tian L."/>
            <person name="Zhu Q."/>
            <person name="Wang B."/>
        </authorList>
    </citation>
    <scope>NUCLEOTIDE SEQUENCE</scope>
    <source>
        <strain evidence="1">ZJHYS-2018</strain>
    </source>
</reference>
<dbReference type="Proteomes" id="UP000805704">
    <property type="component" value="Chromosome 22"/>
</dbReference>
<proteinExistence type="predicted"/>